<feature type="domain" description="RNA polymerase sigma-70 region 2" evidence="5">
    <location>
        <begin position="20"/>
        <end position="85"/>
    </location>
</feature>
<evidence type="ECO:0000256" key="4">
    <source>
        <dbReference type="ARBA" id="ARBA00023163"/>
    </source>
</evidence>
<accession>A0ABV4CW92</accession>
<proteinExistence type="inferred from homology"/>
<dbReference type="InterPro" id="IPR013324">
    <property type="entry name" value="RNA_pol_sigma_r3/r4-like"/>
</dbReference>
<dbReference type="Gene3D" id="1.10.10.10">
    <property type="entry name" value="Winged helix-like DNA-binding domain superfamily/Winged helix DNA-binding domain"/>
    <property type="match status" value="1"/>
</dbReference>
<dbReference type="NCBIfam" id="TIGR02937">
    <property type="entry name" value="sigma70-ECF"/>
    <property type="match status" value="1"/>
</dbReference>
<dbReference type="InterPro" id="IPR013325">
    <property type="entry name" value="RNA_pol_sigma_r2"/>
</dbReference>
<dbReference type="InterPro" id="IPR013249">
    <property type="entry name" value="RNA_pol_sigma70_r4_t2"/>
</dbReference>
<evidence type="ECO:0000313" key="7">
    <source>
        <dbReference type="EMBL" id="MEY8245658.1"/>
    </source>
</evidence>
<keyword evidence="8" id="KW-1185">Reference proteome</keyword>
<dbReference type="Gene3D" id="1.10.1740.10">
    <property type="match status" value="1"/>
</dbReference>
<dbReference type="InterPro" id="IPR014284">
    <property type="entry name" value="RNA_pol_sigma-70_dom"/>
</dbReference>
<comment type="caution">
    <text evidence="7">The sequence shown here is derived from an EMBL/GenBank/DDBJ whole genome shotgun (WGS) entry which is preliminary data.</text>
</comment>
<evidence type="ECO:0000259" key="5">
    <source>
        <dbReference type="Pfam" id="PF04542"/>
    </source>
</evidence>
<evidence type="ECO:0000313" key="8">
    <source>
        <dbReference type="Proteomes" id="UP001565200"/>
    </source>
</evidence>
<dbReference type="InterPro" id="IPR036388">
    <property type="entry name" value="WH-like_DNA-bd_sf"/>
</dbReference>
<dbReference type="PANTHER" id="PTHR43133:SF46">
    <property type="entry name" value="RNA POLYMERASE SIGMA-70 FACTOR ECF SUBFAMILY"/>
    <property type="match status" value="1"/>
</dbReference>
<dbReference type="EMBL" id="JBCLPP010000021">
    <property type="protein sequence ID" value="MEY8245658.1"/>
    <property type="molecule type" value="Genomic_DNA"/>
</dbReference>
<evidence type="ECO:0000256" key="1">
    <source>
        <dbReference type="ARBA" id="ARBA00010641"/>
    </source>
</evidence>
<dbReference type="SUPFAM" id="SSF88946">
    <property type="entry name" value="Sigma2 domain of RNA polymerase sigma factors"/>
    <property type="match status" value="1"/>
</dbReference>
<feature type="domain" description="RNA polymerase sigma factor 70 region 4 type 2" evidence="6">
    <location>
        <begin position="119"/>
        <end position="170"/>
    </location>
</feature>
<evidence type="ECO:0000259" key="6">
    <source>
        <dbReference type="Pfam" id="PF08281"/>
    </source>
</evidence>
<keyword evidence="4" id="KW-0804">Transcription</keyword>
<comment type="similarity">
    <text evidence="1">Belongs to the sigma-70 factor family. ECF subfamily.</text>
</comment>
<reference evidence="7 8" key="1">
    <citation type="submission" date="2024-03" db="EMBL/GenBank/DDBJ databases">
        <title>Mouse gut bacterial collection (mGBC) of GemPharmatech.</title>
        <authorList>
            <person name="He Y."/>
            <person name="Dong L."/>
            <person name="Wu D."/>
            <person name="Gao X."/>
            <person name="Lin Z."/>
        </authorList>
    </citation>
    <scope>NUCLEOTIDE SEQUENCE [LARGE SCALE GENOMIC DNA]</scope>
    <source>
        <strain evidence="7 8">54-13</strain>
    </source>
</reference>
<dbReference type="RefSeq" id="WP_121698642.1">
    <property type="nucleotide sequence ID" value="NZ_JBCLPP010000021.1"/>
</dbReference>
<organism evidence="7 8">
    <name type="scientific">Heminiphilus faecis</name>
    <dbReference type="NCBI Taxonomy" id="2601703"/>
    <lineage>
        <taxon>Bacteria</taxon>
        <taxon>Pseudomonadati</taxon>
        <taxon>Bacteroidota</taxon>
        <taxon>Bacteroidia</taxon>
        <taxon>Bacteroidales</taxon>
        <taxon>Muribaculaceae</taxon>
        <taxon>Heminiphilus</taxon>
    </lineage>
</organism>
<dbReference type="Pfam" id="PF04542">
    <property type="entry name" value="Sigma70_r2"/>
    <property type="match status" value="1"/>
</dbReference>
<dbReference type="InterPro" id="IPR014327">
    <property type="entry name" value="RNA_pol_sigma70_bacteroid"/>
</dbReference>
<dbReference type="SUPFAM" id="SSF88659">
    <property type="entry name" value="Sigma3 and sigma4 domains of RNA polymerase sigma factors"/>
    <property type="match status" value="1"/>
</dbReference>
<protein>
    <submittedName>
        <fullName evidence="7">RNA polymerase sigma-70 factor</fullName>
    </submittedName>
</protein>
<name>A0ABV4CW92_9BACT</name>
<sequence length="198" mass="22907">MEQDLIKHLNAGDRHAFDRLYGLYAGRIMSFCMKYLNSAEDAEDIVQDVFIALWNNRNKLKNTTSVKPFLYTAARNRIINIYRAKVNSPLYEDYVAIRDEHAQEASGSSAIEYKEFEHIVMDCINSLPKTQMAVVTLSRLYNMPVDEIARRLQLRPQTVKNALSSGLKTLRQRLLPLLKYDSVIIFAFLKVFIDNIRV</sequence>
<dbReference type="PANTHER" id="PTHR43133">
    <property type="entry name" value="RNA POLYMERASE ECF-TYPE SIGMA FACTO"/>
    <property type="match status" value="1"/>
</dbReference>
<gene>
    <name evidence="7" type="ORF">AAK873_08530</name>
</gene>
<evidence type="ECO:0000256" key="2">
    <source>
        <dbReference type="ARBA" id="ARBA00023015"/>
    </source>
</evidence>
<keyword evidence="3" id="KW-0731">Sigma factor</keyword>
<dbReference type="NCBIfam" id="TIGR02985">
    <property type="entry name" value="Sig70_bacteroi1"/>
    <property type="match status" value="1"/>
</dbReference>
<dbReference type="Proteomes" id="UP001565200">
    <property type="component" value="Unassembled WGS sequence"/>
</dbReference>
<keyword evidence="2" id="KW-0805">Transcription regulation</keyword>
<dbReference type="Pfam" id="PF08281">
    <property type="entry name" value="Sigma70_r4_2"/>
    <property type="match status" value="1"/>
</dbReference>
<dbReference type="InterPro" id="IPR007627">
    <property type="entry name" value="RNA_pol_sigma70_r2"/>
</dbReference>
<evidence type="ECO:0000256" key="3">
    <source>
        <dbReference type="ARBA" id="ARBA00023082"/>
    </source>
</evidence>
<dbReference type="InterPro" id="IPR039425">
    <property type="entry name" value="RNA_pol_sigma-70-like"/>
</dbReference>